<dbReference type="PATRIC" id="fig|1036673.3.peg.2305"/>
<reference evidence="2" key="1">
    <citation type="submission" date="2011-06" db="EMBL/GenBank/DDBJ databases">
        <title>Complete genome sequence of Paenibacillus mucilaginosus KNP414.</title>
        <authorList>
            <person name="Wang J."/>
            <person name="Hu S."/>
            <person name="Hu X."/>
            <person name="Zhang B."/>
            <person name="Dong D."/>
            <person name="Zhang S."/>
            <person name="Zhao K."/>
            <person name="Wu D."/>
        </authorList>
    </citation>
    <scope>NUCLEOTIDE SEQUENCE [LARGE SCALE GENOMIC DNA]</scope>
    <source>
        <strain evidence="2">KNP414</strain>
    </source>
</reference>
<dbReference type="AlphaFoldDB" id="F8FAL7"/>
<gene>
    <name evidence="1" type="ordered locus">KNP414_02545</name>
</gene>
<dbReference type="EMBL" id="CP002869">
    <property type="protein sequence ID" value="AEI41106.1"/>
    <property type="molecule type" value="Genomic_DNA"/>
</dbReference>
<dbReference type="Proteomes" id="UP000006620">
    <property type="component" value="Chromosome"/>
</dbReference>
<sequence length="41" mass="4522">MELGGGGSGRGKNGKDRVSFLLKVRFDPELLEYAAFISFMQ</sequence>
<dbReference type="KEGG" id="pms:KNP414_02545"/>
<evidence type="ECO:0000313" key="1">
    <source>
        <dbReference type="EMBL" id="AEI41106.1"/>
    </source>
</evidence>
<reference evidence="1 2" key="2">
    <citation type="journal article" date="2013" name="Genome Announc.">
        <title>Genome Sequence of Growth-Improving Paenibacillus mucilaginosus Strain KNP414.</title>
        <authorList>
            <person name="Lu J.J."/>
            <person name="Wang J.F."/>
            <person name="Hu X.F."/>
        </authorList>
    </citation>
    <scope>NUCLEOTIDE SEQUENCE [LARGE SCALE GENOMIC DNA]</scope>
    <source>
        <strain evidence="1 2">KNP414</strain>
    </source>
</reference>
<protein>
    <submittedName>
        <fullName evidence="1">Uncharacterized protein</fullName>
    </submittedName>
</protein>
<organism evidence="1 2">
    <name type="scientific">Paenibacillus mucilaginosus (strain KNP414)</name>
    <dbReference type="NCBI Taxonomy" id="1036673"/>
    <lineage>
        <taxon>Bacteria</taxon>
        <taxon>Bacillati</taxon>
        <taxon>Bacillota</taxon>
        <taxon>Bacilli</taxon>
        <taxon>Bacillales</taxon>
        <taxon>Paenibacillaceae</taxon>
        <taxon>Paenibacillus</taxon>
    </lineage>
</organism>
<name>F8FAL7_PAEMK</name>
<accession>F8FAL7</accession>
<evidence type="ECO:0000313" key="2">
    <source>
        <dbReference type="Proteomes" id="UP000006620"/>
    </source>
</evidence>
<proteinExistence type="predicted"/>
<dbReference type="HOGENOM" id="CLU_3273778_0_0_9"/>